<dbReference type="RefSeq" id="WP_346821641.1">
    <property type="nucleotide sequence ID" value="NZ_JBDKWZ010000007.1"/>
</dbReference>
<dbReference type="EMBL" id="JBDKWZ010000007">
    <property type="protein sequence ID" value="MEN7548860.1"/>
    <property type="molecule type" value="Genomic_DNA"/>
</dbReference>
<keyword evidence="4" id="KW-1185">Reference proteome</keyword>
<dbReference type="Proteomes" id="UP001403385">
    <property type="component" value="Unassembled WGS sequence"/>
</dbReference>
<name>A0AAW9S109_9BACT</name>
<gene>
    <name evidence="3" type="ORF">AAG747_13140</name>
</gene>
<dbReference type="AlphaFoldDB" id="A0AAW9S109"/>
<proteinExistence type="predicted"/>
<feature type="signal peptide" evidence="2">
    <location>
        <begin position="1"/>
        <end position="19"/>
    </location>
</feature>
<dbReference type="PANTHER" id="PTHR41339:SF1">
    <property type="entry name" value="SECRETED PROTEIN"/>
    <property type="match status" value="1"/>
</dbReference>
<feature type="compositionally biased region" description="Basic and acidic residues" evidence="1">
    <location>
        <begin position="317"/>
        <end position="329"/>
    </location>
</feature>
<evidence type="ECO:0008006" key="5">
    <source>
        <dbReference type="Google" id="ProtNLM"/>
    </source>
</evidence>
<reference evidence="3 4" key="1">
    <citation type="submission" date="2024-04" db="EMBL/GenBank/DDBJ databases">
        <title>Novel genus in family Flammeovirgaceae.</title>
        <authorList>
            <person name="Nguyen T.H."/>
            <person name="Vuong T.Q."/>
            <person name="Le H."/>
            <person name="Kim S.-G."/>
        </authorList>
    </citation>
    <scope>NUCLEOTIDE SEQUENCE [LARGE SCALE GENOMIC DNA]</scope>
    <source>
        <strain evidence="3 4">JCM 23209</strain>
    </source>
</reference>
<sequence>MKRVQFFLSALLISFLAIGFYGCKDDDDPKPDGGNNSEDNIVMESSYKGLAGFEGFDEASKTYTMTADKEYVLDGFVFVNYGQTLKIEAGTVIKGKPGDGSNASALIVARGGRIEASGTADKPIIMTGIADDLNGSVPRSANQLWGGLIILGNASNNANNGDGYFGSNIEGIPTSEGRGAWGHGDTQFFGAFGNPTDENGNTLTSGEEVTFEKNDAHDAGFIKYVSIRHGGSKIGANNEINGLTLGAVGNATDIDYVEIWSNQDDGIEWFGGTANIKHAVVSWQGDDALDYDEGFNGTTQFGLVWINDNSLQSNDPRGGEHDGGNKPDDAQPFSSPSFANITYIGDIDDEGKGGLGNLILFRDNAGGSYYRSVFANFQKGIAVEDLEDDAAEDSYKRFLAGQEGGSNNAPLHLNNNLFYNVGGADLSDPKLLFTIPDYGDNTPANPAHVDKLQNAFGAINHIGDPKFGTGAMKVVPAADGAAVENLGDDLPAAFENVNYKGAFAPGQEPWIKGWTVAYEVLSSDN</sequence>
<organism evidence="3 4">
    <name type="scientific">Rapidithrix thailandica</name>
    <dbReference type="NCBI Taxonomy" id="413964"/>
    <lineage>
        <taxon>Bacteria</taxon>
        <taxon>Pseudomonadati</taxon>
        <taxon>Bacteroidota</taxon>
        <taxon>Cytophagia</taxon>
        <taxon>Cytophagales</taxon>
        <taxon>Flammeovirgaceae</taxon>
        <taxon>Rapidithrix</taxon>
    </lineage>
</organism>
<dbReference type="PANTHER" id="PTHR41339">
    <property type="entry name" value="LIPL48"/>
    <property type="match status" value="1"/>
</dbReference>
<feature type="chain" id="PRO_5043465925" description="T9SS C-terminal target domain-containing protein" evidence="2">
    <location>
        <begin position="20"/>
        <end position="525"/>
    </location>
</feature>
<protein>
    <recommendedName>
        <fullName evidence="5">T9SS C-terminal target domain-containing protein</fullName>
    </recommendedName>
</protein>
<evidence type="ECO:0000313" key="4">
    <source>
        <dbReference type="Proteomes" id="UP001403385"/>
    </source>
</evidence>
<accession>A0AAW9S109</accession>
<dbReference type="PROSITE" id="PS51257">
    <property type="entry name" value="PROKAR_LIPOPROTEIN"/>
    <property type="match status" value="1"/>
</dbReference>
<keyword evidence="2" id="KW-0732">Signal</keyword>
<feature type="region of interest" description="Disordered" evidence="1">
    <location>
        <begin position="312"/>
        <end position="334"/>
    </location>
</feature>
<evidence type="ECO:0000256" key="1">
    <source>
        <dbReference type="SAM" id="MobiDB-lite"/>
    </source>
</evidence>
<evidence type="ECO:0000313" key="3">
    <source>
        <dbReference type="EMBL" id="MEN7548860.1"/>
    </source>
</evidence>
<evidence type="ECO:0000256" key="2">
    <source>
        <dbReference type="SAM" id="SignalP"/>
    </source>
</evidence>
<comment type="caution">
    <text evidence="3">The sequence shown here is derived from an EMBL/GenBank/DDBJ whole genome shotgun (WGS) entry which is preliminary data.</text>
</comment>